<reference evidence="12" key="1">
    <citation type="submission" date="2023-07" db="EMBL/GenBank/DDBJ databases">
        <title>Dyadobacter sp. nov 'subterranea' isolated from contaminted grondwater.</title>
        <authorList>
            <person name="Szabo I."/>
            <person name="Al-Omari J."/>
            <person name="Szerdahelyi S.G."/>
            <person name="Rado J."/>
        </authorList>
    </citation>
    <scope>NUCLEOTIDE SEQUENCE [LARGE SCALE GENOMIC DNA]</scope>
    <source>
        <strain evidence="12">UP-52</strain>
    </source>
</reference>
<comment type="caution">
    <text evidence="11">The sequence shown here is derived from an EMBL/GenBank/DDBJ whole genome shotgun (WGS) entry which is preliminary data.</text>
</comment>
<dbReference type="Pfam" id="PF00924">
    <property type="entry name" value="MS_channel_2nd"/>
    <property type="match status" value="1"/>
</dbReference>
<feature type="transmembrane region" description="Helical" evidence="7">
    <location>
        <begin position="264"/>
        <end position="283"/>
    </location>
</feature>
<evidence type="ECO:0000256" key="2">
    <source>
        <dbReference type="ARBA" id="ARBA00008017"/>
    </source>
</evidence>
<dbReference type="SUPFAM" id="SSF82861">
    <property type="entry name" value="Mechanosensitive channel protein MscS (YggB), transmembrane region"/>
    <property type="match status" value="1"/>
</dbReference>
<feature type="domain" description="Mechanosensitive ion channel MscS" evidence="8">
    <location>
        <begin position="627"/>
        <end position="693"/>
    </location>
</feature>
<dbReference type="SUPFAM" id="SSF50182">
    <property type="entry name" value="Sm-like ribonucleoproteins"/>
    <property type="match status" value="1"/>
</dbReference>
<evidence type="ECO:0000259" key="9">
    <source>
        <dbReference type="Pfam" id="PF21082"/>
    </source>
</evidence>
<comment type="subcellular location">
    <subcellularLocation>
        <location evidence="1">Cell membrane</location>
        <topology evidence="1">Multi-pass membrane protein</topology>
    </subcellularLocation>
</comment>
<organism evidence="11 12">
    <name type="scientific">Dyadobacter subterraneus</name>
    <dbReference type="NCBI Taxonomy" id="2773304"/>
    <lineage>
        <taxon>Bacteria</taxon>
        <taxon>Pseudomonadati</taxon>
        <taxon>Bacteroidota</taxon>
        <taxon>Cytophagia</taxon>
        <taxon>Cytophagales</taxon>
        <taxon>Spirosomataceae</taxon>
        <taxon>Dyadobacter</taxon>
    </lineage>
</organism>
<evidence type="ECO:0000256" key="5">
    <source>
        <dbReference type="ARBA" id="ARBA00022989"/>
    </source>
</evidence>
<dbReference type="InterPro" id="IPR023408">
    <property type="entry name" value="MscS_beta-dom_sf"/>
</dbReference>
<dbReference type="InterPro" id="IPR052702">
    <property type="entry name" value="MscS-like_channel"/>
</dbReference>
<feature type="transmembrane region" description="Helical" evidence="7">
    <location>
        <begin position="330"/>
        <end position="347"/>
    </location>
</feature>
<feature type="transmembrane region" description="Helical" evidence="7">
    <location>
        <begin position="447"/>
        <end position="466"/>
    </location>
</feature>
<keyword evidence="4 7" id="KW-0812">Transmembrane</keyword>
<feature type="transmembrane region" description="Helical" evidence="7">
    <location>
        <begin position="359"/>
        <end position="377"/>
    </location>
</feature>
<dbReference type="InterPro" id="IPR006685">
    <property type="entry name" value="MscS_channel_2nd"/>
</dbReference>
<keyword evidence="12" id="KW-1185">Reference proteome</keyword>
<evidence type="ECO:0000256" key="6">
    <source>
        <dbReference type="ARBA" id="ARBA00023136"/>
    </source>
</evidence>
<dbReference type="PANTHER" id="PTHR30347">
    <property type="entry name" value="POTASSIUM CHANNEL RELATED"/>
    <property type="match status" value="1"/>
</dbReference>
<feature type="transmembrane region" description="Helical" evidence="7">
    <location>
        <begin position="304"/>
        <end position="324"/>
    </location>
</feature>
<dbReference type="RefSeq" id="WP_194120662.1">
    <property type="nucleotide sequence ID" value="NZ_JACYGY010000001.1"/>
</dbReference>
<dbReference type="SUPFAM" id="SSF82689">
    <property type="entry name" value="Mechanosensitive channel protein MscS (YggB), C-terminal domain"/>
    <property type="match status" value="1"/>
</dbReference>
<feature type="transmembrane region" description="Helical" evidence="7">
    <location>
        <begin position="498"/>
        <end position="518"/>
    </location>
</feature>
<gene>
    <name evidence="11" type="ORF">IEE83_11255</name>
</gene>
<feature type="domain" description="Mechanosensitive ion channel MscS C-terminal" evidence="9">
    <location>
        <begin position="702"/>
        <end position="783"/>
    </location>
</feature>
<comment type="similarity">
    <text evidence="2">Belongs to the MscS (TC 1.A.23) family.</text>
</comment>
<dbReference type="Gene3D" id="1.10.287.1260">
    <property type="match status" value="1"/>
</dbReference>
<dbReference type="PANTHER" id="PTHR30347:SF1">
    <property type="entry name" value="MECHANOSENSITIVE CHANNEL MSCK"/>
    <property type="match status" value="1"/>
</dbReference>
<keyword evidence="6 7" id="KW-0472">Membrane</keyword>
<evidence type="ECO:0000256" key="7">
    <source>
        <dbReference type="SAM" id="Phobius"/>
    </source>
</evidence>
<evidence type="ECO:0000313" key="11">
    <source>
        <dbReference type="EMBL" id="MBE9462458.1"/>
    </source>
</evidence>
<feature type="domain" description="Mechanosensitive ion channel transmembrane helices 2/3" evidence="10">
    <location>
        <begin position="586"/>
        <end position="626"/>
    </location>
</feature>
<sequence>MRKFIAAGSNNINSRFLFSFLLTMLISITSVFAQNKNFPQDSSAVIPDTLLFRLEKYQAAITDMNAANKKGYDGDKIKLSLQNIKANVSQIDSAMQVDKTIPDSKNLLNYRLMLTDAQLKTGAWRKSLSKYNSELQRMSEQVIQFGRDSLLIVDNKDTTQRQYYSQQISDLRVRLQETGKITVANLDTVSRLLAEVSTVYFKTTDLQSVVDDYLRESGRNVLSKEYSYLWNASKLDSTDKIGKLIKVSYFGQDKILRYFFNSTWDNRIFLLLVCSAFFWWVYINFRLAGKPDLSKTIGELTFNYIGRIPILSTLIVLFNITPLFEPDSPAIYIELNQFFLLITLTIFLYRRLPKNQLRVWFEIVGLYVLVIFSNAFVNESFVLRALIIGLNGVSIYFGIWLYRKMKEANFEKKFIKPVVVIYVILNILSVLLNIFGRISLSKSFNLTAINGLIQVISLAVFIQVVLEAMELQIKVSSCAGGLFSRLNITKVRVTFNRMLAFLSVLLWLLAFAINLNIIDTFVNISQQLLIKPRTFGNITFTFGNILFFIVIIFVSNQLQKHIGILFGETDTSFGSSAVEKNSKLALIRLIIIVIGFLFAITVSGVPLDKITVLIGALGVGIGLGLQNVINNFVSGIILIFEKPFNIGDYIELADKKGKVLDIGIRSSKMLTPQGSRVIIPNGDLLSGRLVNYTQKNSSLKSELTFKVNIETDLELVKKLINEVVDQANDIIKNAPRQILFNAITVDSVELKLLVWVSSVYVEATFKSFVFEQLLKKFKENNIKVM</sequence>
<dbReference type="InterPro" id="IPR049278">
    <property type="entry name" value="MS_channel_C"/>
</dbReference>
<feature type="transmembrane region" description="Helical" evidence="7">
    <location>
        <begin position="414"/>
        <end position="435"/>
    </location>
</feature>
<evidence type="ECO:0000313" key="12">
    <source>
        <dbReference type="Proteomes" id="UP000634134"/>
    </source>
</evidence>
<dbReference type="Gene3D" id="2.30.30.60">
    <property type="match status" value="1"/>
</dbReference>
<dbReference type="Pfam" id="PF21082">
    <property type="entry name" value="MS_channel_3rd"/>
    <property type="match status" value="1"/>
</dbReference>
<proteinExistence type="inferred from homology"/>
<feature type="transmembrane region" description="Helical" evidence="7">
    <location>
        <begin position="585"/>
        <end position="607"/>
    </location>
</feature>
<name>A0ABR9WAF7_9BACT</name>
<dbReference type="Gene3D" id="3.30.70.100">
    <property type="match status" value="1"/>
</dbReference>
<keyword evidence="3" id="KW-1003">Cell membrane</keyword>
<dbReference type="Proteomes" id="UP000634134">
    <property type="component" value="Unassembled WGS sequence"/>
</dbReference>
<dbReference type="InterPro" id="IPR011014">
    <property type="entry name" value="MscS_channel_TM-2"/>
</dbReference>
<evidence type="ECO:0000259" key="10">
    <source>
        <dbReference type="Pfam" id="PF21088"/>
    </source>
</evidence>
<evidence type="ECO:0000256" key="3">
    <source>
        <dbReference type="ARBA" id="ARBA00022475"/>
    </source>
</evidence>
<keyword evidence="5 7" id="KW-1133">Transmembrane helix</keyword>
<feature type="transmembrane region" description="Helical" evidence="7">
    <location>
        <begin position="538"/>
        <end position="555"/>
    </location>
</feature>
<dbReference type="InterPro" id="IPR010920">
    <property type="entry name" value="LSM_dom_sf"/>
</dbReference>
<dbReference type="InterPro" id="IPR011066">
    <property type="entry name" value="MscS_channel_C_sf"/>
</dbReference>
<dbReference type="Pfam" id="PF21088">
    <property type="entry name" value="MS_channel_1st"/>
    <property type="match status" value="1"/>
</dbReference>
<feature type="transmembrane region" description="Helical" evidence="7">
    <location>
        <begin position="613"/>
        <end position="640"/>
    </location>
</feature>
<dbReference type="InterPro" id="IPR049142">
    <property type="entry name" value="MS_channel_1st"/>
</dbReference>
<accession>A0ABR9WAF7</accession>
<evidence type="ECO:0000256" key="4">
    <source>
        <dbReference type="ARBA" id="ARBA00022692"/>
    </source>
</evidence>
<feature type="transmembrane region" description="Helical" evidence="7">
    <location>
        <begin position="383"/>
        <end position="402"/>
    </location>
</feature>
<evidence type="ECO:0000259" key="8">
    <source>
        <dbReference type="Pfam" id="PF00924"/>
    </source>
</evidence>
<protein>
    <submittedName>
        <fullName evidence="11">Mechanosensitive ion channel</fullName>
    </submittedName>
</protein>
<dbReference type="EMBL" id="JACYGY010000001">
    <property type="protein sequence ID" value="MBE9462458.1"/>
    <property type="molecule type" value="Genomic_DNA"/>
</dbReference>
<evidence type="ECO:0000256" key="1">
    <source>
        <dbReference type="ARBA" id="ARBA00004651"/>
    </source>
</evidence>